<evidence type="ECO:0000313" key="4">
    <source>
        <dbReference type="EMBL" id="KYO42397.1"/>
    </source>
</evidence>
<feature type="region of interest" description="Disordered" evidence="2">
    <location>
        <begin position="566"/>
        <end position="596"/>
    </location>
</feature>
<dbReference type="Proteomes" id="UP000050525">
    <property type="component" value="Unassembled WGS sequence"/>
</dbReference>
<proteinExistence type="inferred from homology"/>
<dbReference type="CTD" id="317662"/>
<name>A0A151NZT3_ALLMI</name>
<feature type="compositionally biased region" description="Polar residues" evidence="2">
    <location>
        <begin position="438"/>
        <end position="451"/>
    </location>
</feature>
<dbReference type="KEGG" id="amj:102559729"/>
<evidence type="ECO:0000256" key="1">
    <source>
        <dbReference type="ARBA" id="ARBA00008309"/>
    </source>
</evidence>
<dbReference type="PhylomeDB" id="A0A151NZT3"/>
<dbReference type="GO" id="GO:0061512">
    <property type="term" value="P:protein localization to cilium"/>
    <property type="evidence" value="ECO:0007669"/>
    <property type="project" value="TreeGrafter"/>
</dbReference>
<evidence type="ECO:0000313" key="5">
    <source>
        <dbReference type="Proteomes" id="UP000050525"/>
    </source>
</evidence>
<dbReference type="InterPro" id="IPR022194">
    <property type="entry name" value="DUF3719"/>
</dbReference>
<dbReference type="GeneID" id="102559729"/>
<feature type="compositionally biased region" description="Low complexity" evidence="2">
    <location>
        <begin position="399"/>
        <end position="424"/>
    </location>
</feature>
<evidence type="ECO:0000259" key="3">
    <source>
        <dbReference type="Pfam" id="PF12516"/>
    </source>
</evidence>
<comment type="similarity">
    <text evidence="1">Belongs to the FAM149 family.</text>
</comment>
<dbReference type="RefSeq" id="XP_014464842.1">
    <property type="nucleotide sequence ID" value="XM_014609356.3"/>
</dbReference>
<feature type="compositionally biased region" description="Polar residues" evidence="2">
    <location>
        <begin position="576"/>
        <end position="596"/>
    </location>
</feature>
<accession>A0A151NZT3</accession>
<dbReference type="OrthoDB" id="2134133at2759"/>
<protein>
    <submittedName>
        <fullName evidence="4">Protein FAM149B1</fullName>
    </submittedName>
</protein>
<comment type="caution">
    <text evidence="4">The sequence shown here is derived from an EMBL/GenBank/DDBJ whole genome shotgun (WGS) entry which is preliminary data.</text>
</comment>
<sequence>MVSRYTRKPVPPDVLETRRLTKNALAQHPLPELLDDIYSAIPSTESYEEASSEPEILKDSDCPATTSADNGNSWSASQSYAGTSTEGSSVFSWGYDEFDKAATRQVQQMFRQIDELLYEQKASVHVEDLQEECQQWTSSFPHLRILGKQVVIPTDEGYGWYSSSLSGNLGSLDISQAPEKDFSEFSVFGKKVPLSVTPIHKGIDFSKSPVLCSMESEESEDRVIVSEGIMEEYLAFDCKDAEEELHERKMGLPFDRQKLGFPPVSPYHCMKDAVLTYVFDDVWSEVLGYMKELVCRHWEGSVTDDERNVITIETIKTDSESPFRQFEPMPLVLPRVPQAKIPAITSNLTNFSQGSSGSSQRSLNGLMMIHGIHLQQRNLPLMDKILDLDDKPLLRPGSSSLLSARSRPNHPLELSTSSLSYSAHSTRRRNPPPRTLHPISTNHSRSGTPRSIDNVIKGTRFPTAYDKLSSPSSVPLSRNNVLPPISTTDVVEHLSTMGSQKQMKSRGTSSRAHSAVANEVNHQQPQERLFLPDNFSRPNTTHAFWPDLQYQRSCTIIDYTNQLRTTRGSAGPGLQLQGSVRTNSRGGSITRSRQGL</sequence>
<evidence type="ECO:0000256" key="2">
    <source>
        <dbReference type="SAM" id="MobiDB-lite"/>
    </source>
</evidence>
<organism evidence="4 5">
    <name type="scientific">Alligator mississippiensis</name>
    <name type="common">American alligator</name>
    <dbReference type="NCBI Taxonomy" id="8496"/>
    <lineage>
        <taxon>Eukaryota</taxon>
        <taxon>Metazoa</taxon>
        <taxon>Chordata</taxon>
        <taxon>Craniata</taxon>
        <taxon>Vertebrata</taxon>
        <taxon>Euteleostomi</taxon>
        <taxon>Archelosauria</taxon>
        <taxon>Archosauria</taxon>
        <taxon>Crocodylia</taxon>
        <taxon>Alligatoridae</taxon>
        <taxon>Alligatorinae</taxon>
        <taxon>Alligator</taxon>
    </lineage>
</organism>
<dbReference type="STRING" id="8496.A0A151NZT3"/>
<dbReference type="Pfam" id="PF12516">
    <property type="entry name" value="DUF3719"/>
    <property type="match status" value="1"/>
</dbReference>
<dbReference type="InterPro" id="IPR039630">
    <property type="entry name" value="FAM149"/>
</dbReference>
<gene>
    <name evidence="4" type="primary">FAM149B1</name>
    <name evidence="4" type="ORF">Y1Q_0022246</name>
</gene>
<feature type="domain" description="DUF3719" evidence="3">
    <location>
        <begin position="116"/>
        <end position="165"/>
    </location>
</feature>
<feature type="region of interest" description="Disordered" evidence="2">
    <location>
        <begin position="399"/>
        <end position="454"/>
    </location>
</feature>
<dbReference type="GO" id="GO:0060271">
    <property type="term" value="P:cilium assembly"/>
    <property type="evidence" value="ECO:0007669"/>
    <property type="project" value="TreeGrafter"/>
</dbReference>
<feature type="compositionally biased region" description="Polar residues" evidence="2">
    <location>
        <begin position="63"/>
        <end position="79"/>
    </location>
</feature>
<reference evidence="4 5" key="1">
    <citation type="journal article" date="2012" name="Genome Biol.">
        <title>Sequencing three crocodilian genomes to illuminate the evolution of archosaurs and amniotes.</title>
        <authorList>
            <person name="St John J.A."/>
            <person name="Braun E.L."/>
            <person name="Isberg S.R."/>
            <person name="Miles L.G."/>
            <person name="Chong A.Y."/>
            <person name="Gongora J."/>
            <person name="Dalzell P."/>
            <person name="Moran C."/>
            <person name="Bed'hom B."/>
            <person name="Abzhanov A."/>
            <person name="Burgess S.C."/>
            <person name="Cooksey A.M."/>
            <person name="Castoe T.A."/>
            <person name="Crawford N.G."/>
            <person name="Densmore L.D."/>
            <person name="Drew J.C."/>
            <person name="Edwards S.V."/>
            <person name="Faircloth B.C."/>
            <person name="Fujita M.K."/>
            <person name="Greenwold M.J."/>
            <person name="Hoffmann F.G."/>
            <person name="Howard J.M."/>
            <person name="Iguchi T."/>
            <person name="Janes D.E."/>
            <person name="Khan S.Y."/>
            <person name="Kohno S."/>
            <person name="de Koning A.J."/>
            <person name="Lance S.L."/>
            <person name="McCarthy F.M."/>
            <person name="McCormack J.E."/>
            <person name="Merchant M.E."/>
            <person name="Peterson D.G."/>
            <person name="Pollock D.D."/>
            <person name="Pourmand N."/>
            <person name="Raney B.J."/>
            <person name="Roessler K.A."/>
            <person name="Sanford J.R."/>
            <person name="Sawyer R.H."/>
            <person name="Schmidt C.J."/>
            <person name="Triplett E.W."/>
            <person name="Tuberville T.D."/>
            <person name="Venegas-Anaya M."/>
            <person name="Howard J.T."/>
            <person name="Jarvis E.D."/>
            <person name="Guillette L.J.Jr."/>
            <person name="Glenn T.C."/>
            <person name="Green R.E."/>
            <person name="Ray D.A."/>
        </authorList>
    </citation>
    <scope>NUCLEOTIDE SEQUENCE [LARGE SCALE GENOMIC DNA]</scope>
    <source>
        <strain evidence="4">KSC_2009_1</strain>
    </source>
</reference>
<dbReference type="EMBL" id="AKHW03001467">
    <property type="protein sequence ID" value="KYO42397.1"/>
    <property type="molecule type" value="Genomic_DNA"/>
</dbReference>
<dbReference type="AlphaFoldDB" id="A0A151NZT3"/>
<dbReference type="PANTHER" id="PTHR31997">
    <property type="entry name" value="AGAP003710-PA"/>
    <property type="match status" value="1"/>
</dbReference>
<dbReference type="PANTHER" id="PTHR31997:SF0">
    <property type="entry name" value="PRIMARY CILIUM ASSEMBLY PROTEIN FAM149B1"/>
    <property type="match status" value="1"/>
</dbReference>
<feature type="region of interest" description="Disordered" evidence="2">
    <location>
        <begin position="44"/>
        <end position="79"/>
    </location>
</feature>
<keyword evidence="5" id="KW-1185">Reference proteome</keyword>